<evidence type="ECO:0000256" key="2">
    <source>
        <dbReference type="SAM" id="SignalP"/>
    </source>
</evidence>
<evidence type="ECO:0000256" key="1">
    <source>
        <dbReference type="SAM" id="Phobius"/>
    </source>
</evidence>
<accession>A0A177BCW3</accession>
<feature type="signal peptide" evidence="2">
    <location>
        <begin position="1"/>
        <end position="20"/>
    </location>
</feature>
<name>A0A177BCW3_9BILA</name>
<evidence type="ECO:0000313" key="4">
    <source>
        <dbReference type="Proteomes" id="UP000078046"/>
    </source>
</evidence>
<sequence length="789" mass="91607">MNAKLCAIFCIVFCAKTIECINTLFVSTSAPVDVISRNTKIKSKLEMDKLTKDIYVAKINENKIVIFFKFDSAQKISVIVAQYTNISKYLAYSVTNSEDSLYILENAIEEYPKNNKSMESKAVIIMGHNGKYSIFTTNEDIPYDSDLTISVSDDQPKGNIALYTVKNMYVVNSGEHKLVKVTGLKVHGEIINFTWSELHKHSTSTHLNRYTAFIIDSDKMMYRYNVNTKHFIRIRHYVKKFVQKGRYLLVFTTNGRKLVSIDGGDNFVLIHLIGGDERSFNHANEKSIKSKKHSIYQTRAFSLTKSYVVKNRLIVLMQHREKNKSHNVHYLFISDKNGYIFTAVEKFKKMPHVMSWGMDLWYLSINQYSIILMEINCKSYISFNHGDYWNQIIINDQSVCLFEVYNNLQDMALIAFTDNSITERSSYNATLRNYYTSFNGGKTWNQPINEKIDSVLYITSKLYTTILIYSKSKLYVSISAGRTWYNLDYTNAPLLFDDIKLPQSLKNKEFIDVMFIQKVETNPSQFTIMIYDMLKMTVAEYSVESVLHGECQFVDTQKITKCGNNNEYQFLTPPISDDVKNFCYIPNNKLTYYRNIECVCTRMDVICSVGYERTSDYEPCEKSKIKGFEDSELFTCINNVVTRIKTIGYEMIHTTRDYEIICKGLVAHSADLHYKEISTNAKCISKDDVDIISDYQQKVLDNQREKRKKIGLVVGLTIFFICVFGLILILLYRYTSIYCPKSKIRRTKITDKDIHLKQVLLKDKYEDDDDAEEYFFNDEEMSQSTTNTI</sequence>
<evidence type="ECO:0008006" key="5">
    <source>
        <dbReference type="Google" id="ProtNLM"/>
    </source>
</evidence>
<gene>
    <name evidence="3" type="ORF">A3Q56_00078</name>
</gene>
<keyword evidence="1" id="KW-0812">Transmembrane</keyword>
<keyword evidence="4" id="KW-1185">Reference proteome</keyword>
<keyword evidence="1" id="KW-0472">Membrane</keyword>
<organism evidence="3 4">
    <name type="scientific">Intoshia linei</name>
    <dbReference type="NCBI Taxonomy" id="1819745"/>
    <lineage>
        <taxon>Eukaryota</taxon>
        <taxon>Metazoa</taxon>
        <taxon>Spiralia</taxon>
        <taxon>Lophotrochozoa</taxon>
        <taxon>Mesozoa</taxon>
        <taxon>Orthonectida</taxon>
        <taxon>Rhopaluridae</taxon>
        <taxon>Intoshia</taxon>
    </lineage>
</organism>
<dbReference type="SUPFAM" id="SSF110296">
    <property type="entry name" value="Oligoxyloglucan reducing end-specific cellobiohydrolase"/>
    <property type="match status" value="1"/>
</dbReference>
<feature type="chain" id="PRO_5008056947" description="VPS10 domain-containing protein" evidence="2">
    <location>
        <begin position="21"/>
        <end position="789"/>
    </location>
</feature>
<dbReference type="Gene3D" id="2.130.10.10">
    <property type="entry name" value="YVTN repeat-like/Quinoprotein amine dehydrogenase"/>
    <property type="match status" value="1"/>
</dbReference>
<protein>
    <recommendedName>
        <fullName evidence="5">VPS10 domain-containing protein</fullName>
    </recommendedName>
</protein>
<proteinExistence type="predicted"/>
<reference evidence="3 4" key="1">
    <citation type="submission" date="2016-04" db="EMBL/GenBank/DDBJ databases">
        <title>The genome of Intoshia linei affirms orthonectids as highly simplified spiralians.</title>
        <authorList>
            <person name="Mikhailov K.V."/>
            <person name="Slusarev G.S."/>
            <person name="Nikitin M.A."/>
            <person name="Logacheva M.D."/>
            <person name="Penin A."/>
            <person name="Aleoshin V."/>
            <person name="Panchin Y.V."/>
        </authorList>
    </citation>
    <scope>NUCLEOTIDE SEQUENCE [LARGE SCALE GENOMIC DNA]</scope>
    <source>
        <strain evidence="3">Intl2013</strain>
        <tissue evidence="3">Whole animal</tissue>
    </source>
</reference>
<dbReference type="Proteomes" id="UP000078046">
    <property type="component" value="Unassembled WGS sequence"/>
</dbReference>
<dbReference type="InterPro" id="IPR015943">
    <property type="entry name" value="WD40/YVTN_repeat-like_dom_sf"/>
</dbReference>
<feature type="transmembrane region" description="Helical" evidence="1">
    <location>
        <begin position="710"/>
        <end position="732"/>
    </location>
</feature>
<keyword evidence="2" id="KW-0732">Signal</keyword>
<comment type="caution">
    <text evidence="3">The sequence shown here is derived from an EMBL/GenBank/DDBJ whole genome shotgun (WGS) entry which is preliminary data.</text>
</comment>
<dbReference type="EMBL" id="LWCA01000003">
    <property type="protein sequence ID" value="OAF72137.1"/>
    <property type="molecule type" value="Genomic_DNA"/>
</dbReference>
<keyword evidence="1" id="KW-1133">Transmembrane helix</keyword>
<dbReference type="AlphaFoldDB" id="A0A177BCW3"/>
<evidence type="ECO:0000313" key="3">
    <source>
        <dbReference type="EMBL" id="OAF72137.1"/>
    </source>
</evidence>